<gene>
    <name evidence="1" type="primary">Acey_s0012.g1856</name>
    <name evidence="1" type="ORF">Y032_0012g1856</name>
</gene>
<organism evidence="1 2">
    <name type="scientific">Ancylostoma ceylanicum</name>
    <dbReference type="NCBI Taxonomy" id="53326"/>
    <lineage>
        <taxon>Eukaryota</taxon>
        <taxon>Metazoa</taxon>
        <taxon>Ecdysozoa</taxon>
        <taxon>Nematoda</taxon>
        <taxon>Chromadorea</taxon>
        <taxon>Rhabditida</taxon>
        <taxon>Rhabditina</taxon>
        <taxon>Rhabditomorpha</taxon>
        <taxon>Strongyloidea</taxon>
        <taxon>Ancylostomatidae</taxon>
        <taxon>Ancylostomatinae</taxon>
        <taxon>Ancylostoma</taxon>
    </lineage>
</organism>
<sequence>MNVGTMTGCSRELADMLERRRTDICAVQETGACKTKAGVGIIVSEKFREAVIEAQRYDDRLMKIMIASGSVKIHFFYARTGLSDKVNDAFWNLLDE</sequence>
<reference evidence="2" key="1">
    <citation type="journal article" date="2015" name="Nat. Genet.">
        <title>The genome and transcriptome of the zoonotic hookworm Ancylostoma ceylanicum identify infection-specific gene families.</title>
        <authorList>
            <person name="Schwarz E.M."/>
            <person name="Hu Y."/>
            <person name="Antoshechkin I."/>
            <person name="Miller M.M."/>
            <person name="Sternberg P.W."/>
            <person name="Aroian R.V."/>
        </authorList>
    </citation>
    <scope>NUCLEOTIDE SEQUENCE</scope>
    <source>
        <strain evidence="2">HY135</strain>
    </source>
</reference>
<evidence type="ECO:0000313" key="2">
    <source>
        <dbReference type="Proteomes" id="UP000024635"/>
    </source>
</evidence>
<dbReference type="AlphaFoldDB" id="A0A016VDP0"/>
<evidence type="ECO:0000313" key="1">
    <source>
        <dbReference type="EMBL" id="EYC25386.1"/>
    </source>
</evidence>
<dbReference type="InterPro" id="IPR036691">
    <property type="entry name" value="Endo/exonu/phosph_ase_sf"/>
</dbReference>
<dbReference type="OrthoDB" id="418748at2759"/>
<dbReference type="Gene3D" id="3.60.10.10">
    <property type="entry name" value="Endonuclease/exonuclease/phosphatase"/>
    <property type="match status" value="1"/>
</dbReference>
<proteinExistence type="predicted"/>
<keyword evidence="2" id="KW-1185">Reference proteome</keyword>
<evidence type="ECO:0008006" key="3">
    <source>
        <dbReference type="Google" id="ProtNLM"/>
    </source>
</evidence>
<dbReference type="EMBL" id="JARK01001348">
    <property type="protein sequence ID" value="EYC25386.1"/>
    <property type="molecule type" value="Genomic_DNA"/>
</dbReference>
<comment type="caution">
    <text evidence="1">The sequence shown here is derived from an EMBL/GenBank/DDBJ whole genome shotgun (WGS) entry which is preliminary data.</text>
</comment>
<name>A0A016VDP0_9BILA</name>
<dbReference type="Proteomes" id="UP000024635">
    <property type="component" value="Unassembled WGS sequence"/>
</dbReference>
<protein>
    <recommendedName>
        <fullName evidence="3">Endonuclease/exonuclease/phosphatase domain-containing protein</fullName>
    </recommendedName>
</protein>
<accession>A0A016VDP0</accession>